<dbReference type="EMBL" id="CAJOBC010066243">
    <property type="protein sequence ID" value="CAF4227112.1"/>
    <property type="molecule type" value="Genomic_DNA"/>
</dbReference>
<dbReference type="Proteomes" id="UP000682733">
    <property type="component" value="Unassembled WGS sequence"/>
</dbReference>
<evidence type="ECO:0000256" key="1">
    <source>
        <dbReference type="SAM" id="SignalP"/>
    </source>
</evidence>
<dbReference type="Proteomes" id="UP000663829">
    <property type="component" value="Unassembled WGS sequence"/>
</dbReference>
<dbReference type="InterPro" id="IPR026588">
    <property type="entry name" value="Choice_anch_A"/>
</dbReference>
<evidence type="ECO:0000313" key="6">
    <source>
        <dbReference type="EMBL" id="CAF4227112.1"/>
    </source>
</evidence>
<dbReference type="EMBL" id="CAJNOQ010015072">
    <property type="protein sequence ID" value="CAF1354349.1"/>
    <property type="molecule type" value="Genomic_DNA"/>
</dbReference>
<dbReference type="EMBL" id="CAJOBA010044706">
    <property type="protein sequence ID" value="CAF4167471.1"/>
    <property type="molecule type" value="Genomic_DNA"/>
</dbReference>
<dbReference type="Pfam" id="PF20597">
    <property type="entry name" value="pAdhesive_15"/>
    <property type="match status" value="1"/>
</dbReference>
<gene>
    <name evidence="3" type="ORF">GPM918_LOCUS31070</name>
    <name evidence="4" type="ORF">OVA965_LOCUS31070</name>
    <name evidence="6" type="ORF">SRO942_LOCUS31705</name>
    <name evidence="5" type="ORF">TMI583_LOCUS31892</name>
</gene>
<dbReference type="Proteomes" id="UP000681722">
    <property type="component" value="Unassembled WGS sequence"/>
</dbReference>
<feature type="chain" id="PRO_5036227670" description="Choice-of-anchor A domain-containing protein" evidence="1">
    <location>
        <begin position="23"/>
        <end position="333"/>
    </location>
</feature>
<evidence type="ECO:0000313" key="7">
    <source>
        <dbReference type="Proteomes" id="UP000663829"/>
    </source>
</evidence>
<protein>
    <recommendedName>
        <fullName evidence="2">Choice-of-anchor A domain-containing protein</fullName>
    </recommendedName>
</protein>
<dbReference type="EMBL" id="CAJNOK010023055">
    <property type="protein sequence ID" value="CAF1357196.1"/>
    <property type="molecule type" value="Genomic_DNA"/>
</dbReference>
<evidence type="ECO:0000259" key="2">
    <source>
        <dbReference type="Pfam" id="PF20597"/>
    </source>
</evidence>
<evidence type="ECO:0000313" key="4">
    <source>
        <dbReference type="EMBL" id="CAF1357196.1"/>
    </source>
</evidence>
<organism evidence="3 7">
    <name type="scientific">Didymodactylos carnosus</name>
    <dbReference type="NCBI Taxonomy" id="1234261"/>
    <lineage>
        <taxon>Eukaryota</taxon>
        <taxon>Metazoa</taxon>
        <taxon>Spiralia</taxon>
        <taxon>Gnathifera</taxon>
        <taxon>Rotifera</taxon>
        <taxon>Eurotatoria</taxon>
        <taxon>Bdelloidea</taxon>
        <taxon>Philodinida</taxon>
        <taxon>Philodinidae</taxon>
        <taxon>Didymodactylos</taxon>
    </lineage>
</organism>
<proteinExistence type="predicted"/>
<name>A0A815HM65_9BILA</name>
<dbReference type="AlphaFoldDB" id="A0A815HM65"/>
<keyword evidence="1" id="KW-0732">Signal</keyword>
<sequence length="333" mass="35365">MALFLLPLPILLIFSIAKSAHSDCVNLIPGADYLAQHNLITLDSLQSSSHVGLTTICCGNFTGTGSPKFAINAETFPPQNVSLAISGYVFGGGQVAVNHGSCTVGSSNTIQSTTSKQYVNGNIFKMSGGSGSTLRIDTTLTEQCNRIIHDIEMLSTILASKPSNNIVSIPQNSPTTLNFIVTTVDAHQVAYFNVSCLDTFQNSNVQQILVTNTANAQLIVINCYGLAVTYNKNMVGDWLGGSKGRSQTVFNFVNTQTLTLTSEFCGTLLAPYATVNTTAVIRGTTAVQRFIQTGEVHGPTTQFPCIPNSDLKLSIDSACNNAEDSGIISTFDA</sequence>
<comment type="caution">
    <text evidence="3">The sequence shown here is derived from an EMBL/GenBank/DDBJ whole genome shotgun (WGS) entry which is preliminary data.</text>
</comment>
<feature type="signal peptide" evidence="1">
    <location>
        <begin position="1"/>
        <end position="22"/>
    </location>
</feature>
<evidence type="ECO:0000313" key="5">
    <source>
        <dbReference type="EMBL" id="CAF4167471.1"/>
    </source>
</evidence>
<evidence type="ECO:0000313" key="3">
    <source>
        <dbReference type="EMBL" id="CAF1354349.1"/>
    </source>
</evidence>
<reference evidence="3" key="1">
    <citation type="submission" date="2021-02" db="EMBL/GenBank/DDBJ databases">
        <authorList>
            <person name="Nowell W R."/>
        </authorList>
    </citation>
    <scope>NUCLEOTIDE SEQUENCE</scope>
</reference>
<dbReference type="NCBIfam" id="TIGR04215">
    <property type="entry name" value="choice_anch_A"/>
    <property type="match status" value="1"/>
</dbReference>
<dbReference type="Proteomes" id="UP000677228">
    <property type="component" value="Unassembled WGS sequence"/>
</dbReference>
<feature type="domain" description="Choice-of-anchor A" evidence="2">
    <location>
        <begin position="34"/>
        <end position="297"/>
    </location>
</feature>
<accession>A0A815HM65</accession>
<keyword evidence="7" id="KW-1185">Reference proteome</keyword>